<dbReference type="AlphaFoldDB" id="A0A914DXI6"/>
<accession>A0A914DXI6</accession>
<reference evidence="2" key="1">
    <citation type="submission" date="2022-11" db="UniProtKB">
        <authorList>
            <consortium name="WormBaseParasite"/>
        </authorList>
    </citation>
    <scope>IDENTIFICATION</scope>
</reference>
<keyword evidence="1" id="KW-1185">Reference proteome</keyword>
<dbReference type="Proteomes" id="UP000887540">
    <property type="component" value="Unplaced"/>
</dbReference>
<protein>
    <submittedName>
        <fullName evidence="2">Uncharacterized protein</fullName>
    </submittedName>
</protein>
<proteinExistence type="predicted"/>
<organism evidence="1 2">
    <name type="scientific">Acrobeloides nanus</name>
    <dbReference type="NCBI Taxonomy" id="290746"/>
    <lineage>
        <taxon>Eukaryota</taxon>
        <taxon>Metazoa</taxon>
        <taxon>Ecdysozoa</taxon>
        <taxon>Nematoda</taxon>
        <taxon>Chromadorea</taxon>
        <taxon>Rhabditida</taxon>
        <taxon>Tylenchina</taxon>
        <taxon>Cephalobomorpha</taxon>
        <taxon>Cephaloboidea</taxon>
        <taxon>Cephalobidae</taxon>
        <taxon>Acrobeloides</taxon>
    </lineage>
</organism>
<dbReference type="WBParaSite" id="ACRNAN_scaffold4678.g17765.t1">
    <property type="protein sequence ID" value="ACRNAN_scaffold4678.g17765.t1"/>
    <property type="gene ID" value="ACRNAN_scaffold4678.g17765"/>
</dbReference>
<evidence type="ECO:0000313" key="2">
    <source>
        <dbReference type="WBParaSite" id="ACRNAN_scaffold4678.g17765.t1"/>
    </source>
</evidence>
<sequence>MRPAAMILFAAGADMSQYKVVQDLSGYISDWSGTLIGVNFNSANQNLTNILNMATYNNLVNASMYNYLSTRNTLTKDLEWAILQG</sequence>
<evidence type="ECO:0000313" key="1">
    <source>
        <dbReference type="Proteomes" id="UP000887540"/>
    </source>
</evidence>
<name>A0A914DXI6_9BILA</name>